<dbReference type="Pfam" id="PF01850">
    <property type="entry name" value="PIN"/>
    <property type="match status" value="1"/>
</dbReference>
<keyword evidence="3" id="KW-1185">Reference proteome</keyword>
<protein>
    <submittedName>
        <fullName evidence="2">Type II toxin-antitoxin system VapC family toxin</fullName>
    </submittedName>
</protein>
<dbReference type="PANTHER" id="PTHR36173">
    <property type="entry name" value="RIBONUCLEASE VAPC16-RELATED"/>
    <property type="match status" value="1"/>
</dbReference>
<accession>A0ABP9NWY6</accession>
<reference evidence="3" key="1">
    <citation type="journal article" date="2019" name="Int. J. Syst. Evol. Microbiol.">
        <title>The Global Catalogue of Microorganisms (GCM) 10K type strain sequencing project: providing services to taxonomists for standard genome sequencing and annotation.</title>
        <authorList>
            <consortium name="The Broad Institute Genomics Platform"/>
            <consortium name="The Broad Institute Genome Sequencing Center for Infectious Disease"/>
            <person name="Wu L."/>
            <person name="Ma J."/>
        </authorList>
    </citation>
    <scope>NUCLEOTIDE SEQUENCE [LARGE SCALE GENOMIC DNA]</scope>
    <source>
        <strain evidence="3">JCM 18053</strain>
    </source>
</reference>
<dbReference type="SUPFAM" id="SSF88723">
    <property type="entry name" value="PIN domain-like"/>
    <property type="match status" value="1"/>
</dbReference>
<dbReference type="InterPro" id="IPR029060">
    <property type="entry name" value="PIN-like_dom_sf"/>
</dbReference>
<evidence type="ECO:0000313" key="3">
    <source>
        <dbReference type="Proteomes" id="UP001499852"/>
    </source>
</evidence>
<feature type="domain" description="PIN" evidence="1">
    <location>
        <begin position="4"/>
        <end position="123"/>
    </location>
</feature>
<sequence length="128" mass="14293">MTALLDAHALLWFLSGSSQLSAKALAFIQDAQNTLFVSPATLWEIGIKDSLGKLTLPEPFEKLFPARLDVSNIITLPILIPHLHVHRRLPFHHNDPFDRLIIAQALADDLTIVSCDSQFPAYGVKLLW</sequence>
<evidence type="ECO:0000259" key="1">
    <source>
        <dbReference type="Pfam" id="PF01850"/>
    </source>
</evidence>
<dbReference type="InterPro" id="IPR041705">
    <property type="entry name" value="PIN_Sll0205"/>
</dbReference>
<dbReference type="InterPro" id="IPR002716">
    <property type="entry name" value="PIN_dom"/>
</dbReference>
<gene>
    <name evidence="2" type="ORF">GCM10023213_01410</name>
</gene>
<dbReference type="InterPro" id="IPR052919">
    <property type="entry name" value="TA_system_RNase"/>
</dbReference>
<comment type="caution">
    <text evidence="2">The sequence shown here is derived from an EMBL/GenBank/DDBJ whole genome shotgun (WGS) entry which is preliminary data.</text>
</comment>
<evidence type="ECO:0000313" key="2">
    <source>
        <dbReference type="EMBL" id="GAA5132756.1"/>
    </source>
</evidence>
<dbReference type="RefSeq" id="WP_345734447.1">
    <property type="nucleotide sequence ID" value="NZ_BAABIA010000001.1"/>
</dbReference>
<dbReference type="PANTHER" id="PTHR36173:SF2">
    <property type="entry name" value="RIBONUCLEASE VAPC16"/>
    <property type="match status" value="1"/>
</dbReference>
<name>A0ABP9NWY6_9BACT</name>
<proteinExistence type="predicted"/>
<dbReference type="CDD" id="cd09872">
    <property type="entry name" value="PIN_Sll0205-like"/>
    <property type="match status" value="1"/>
</dbReference>
<dbReference type="Gene3D" id="3.40.50.1010">
    <property type="entry name" value="5'-nuclease"/>
    <property type="match status" value="1"/>
</dbReference>
<organism evidence="2 3">
    <name type="scientific">Prosthecobacter algae</name>
    <dbReference type="NCBI Taxonomy" id="1144682"/>
    <lineage>
        <taxon>Bacteria</taxon>
        <taxon>Pseudomonadati</taxon>
        <taxon>Verrucomicrobiota</taxon>
        <taxon>Verrucomicrobiia</taxon>
        <taxon>Verrucomicrobiales</taxon>
        <taxon>Verrucomicrobiaceae</taxon>
        <taxon>Prosthecobacter</taxon>
    </lineage>
</organism>
<dbReference type="Proteomes" id="UP001499852">
    <property type="component" value="Unassembled WGS sequence"/>
</dbReference>
<dbReference type="EMBL" id="BAABIA010000001">
    <property type="protein sequence ID" value="GAA5132756.1"/>
    <property type="molecule type" value="Genomic_DNA"/>
</dbReference>